<dbReference type="EMBL" id="SMKY01000224">
    <property type="protein sequence ID" value="TDD71134.1"/>
    <property type="molecule type" value="Genomic_DNA"/>
</dbReference>
<sequence>MRESAKKPGEATAPRPTPGGLRDVGVVNWLVCRVAGRATGTGPPNLFLTLARRRGLFRGWLWFAGHLMPGGTLPRRETELVILRIAHLRDCRYEFDHHVRLARRSGVRRPDIERLTTGPEAPGWTPREQALLTAADQLHATQDLDDATWTRLRTHLTEPECIELTLLATHYEMLATTIKTLRITPDHPH</sequence>
<name>A0A4R5AJH3_9ACTN</name>
<dbReference type="GO" id="GO:0051920">
    <property type="term" value="F:peroxiredoxin activity"/>
    <property type="evidence" value="ECO:0007669"/>
    <property type="project" value="InterPro"/>
</dbReference>
<dbReference type="RefSeq" id="WP_132202016.1">
    <property type="nucleotide sequence ID" value="NZ_SMKY01000224.1"/>
</dbReference>
<dbReference type="InterPro" id="IPR003779">
    <property type="entry name" value="CMD-like"/>
</dbReference>
<dbReference type="PANTHER" id="PTHR34846">
    <property type="entry name" value="4-CARBOXYMUCONOLACTONE DECARBOXYLASE FAMILY PROTEIN (AFU_ORTHOLOGUE AFUA_6G11590)"/>
    <property type="match status" value="1"/>
</dbReference>
<evidence type="ECO:0000259" key="1">
    <source>
        <dbReference type="Pfam" id="PF02627"/>
    </source>
</evidence>
<dbReference type="Pfam" id="PF02627">
    <property type="entry name" value="CMD"/>
    <property type="match status" value="1"/>
</dbReference>
<comment type="caution">
    <text evidence="2">The sequence shown here is derived from an EMBL/GenBank/DDBJ whole genome shotgun (WGS) entry which is preliminary data.</text>
</comment>
<dbReference type="Gene3D" id="1.20.1290.10">
    <property type="entry name" value="AhpD-like"/>
    <property type="match status" value="1"/>
</dbReference>
<evidence type="ECO:0000313" key="3">
    <source>
        <dbReference type="Proteomes" id="UP000295578"/>
    </source>
</evidence>
<organism evidence="2 3">
    <name type="scientific">Actinomadura darangshiensis</name>
    <dbReference type="NCBI Taxonomy" id="705336"/>
    <lineage>
        <taxon>Bacteria</taxon>
        <taxon>Bacillati</taxon>
        <taxon>Actinomycetota</taxon>
        <taxon>Actinomycetes</taxon>
        <taxon>Streptosporangiales</taxon>
        <taxon>Thermomonosporaceae</taxon>
        <taxon>Actinomadura</taxon>
    </lineage>
</organism>
<keyword evidence="3" id="KW-1185">Reference proteome</keyword>
<dbReference type="SUPFAM" id="SSF69118">
    <property type="entry name" value="AhpD-like"/>
    <property type="match status" value="1"/>
</dbReference>
<dbReference type="PANTHER" id="PTHR34846:SF5">
    <property type="entry name" value="CARBOXYMUCONOLACTONE DECARBOXYLASE-LIKE DOMAIN-CONTAINING PROTEIN"/>
    <property type="match status" value="1"/>
</dbReference>
<accession>A0A4R5AJH3</accession>
<dbReference type="InterPro" id="IPR029032">
    <property type="entry name" value="AhpD-like"/>
</dbReference>
<dbReference type="AlphaFoldDB" id="A0A4R5AJH3"/>
<proteinExistence type="predicted"/>
<feature type="domain" description="Carboxymuconolactone decarboxylase-like" evidence="1">
    <location>
        <begin position="56"/>
        <end position="136"/>
    </location>
</feature>
<dbReference type="Proteomes" id="UP000295578">
    <property type="component" value="Unassembled WGS sequence"/>
</dbReference>
<gene>
    <name evidence="2" type="ORF">E1293_34120</name>
</gene>
<evidence type="ECO:0000313" key="2">
    <source>
        <dbReference type="EMBL" id="TDD71134.1"/>
    </source>
</evidence>
<dbReference type="OrthoDB" id="4704294at2"/>
<reference evidence="2 3" key="1">
    <citation type="submission" date="2019-03" db="EMBL/GenBank/DDBJ databases">
        <title>Draft genome sequences of novel Actinobacteria.</title>
        <authorList>
            <person name="Sahin N."/>
            <person name="Ay H."/>
            <person name="Saygin H."/>
        </authorList>
    </citation>
    <scope>NUCLEOTIDE SEQUENCE [LARGE SCALE GENOMIC DNA]</scope>
    <source>
        <strain evidence="2 3">DSM 45941</strain>
    </source>
</reference>
<protein>
    <submittedName>
        <fullName evidence="2">Carboxymuconolactone decarboxylase family protein</fullName>
    </submittedName>
</protein>